<keyword evidence="2" id="KW-1185">Reference proteome</keyword>
<dbReference type="Proteomes" id="UP000596660">
    <property type="component" value="Unplaced"/>
</dbReference>
<reference evidence="1" key="1">
    <citation type="journal article" date="2017" name="Nature">
        <title>The genome of Chenopodium quinoa.</title>
        <authorList>
            <person name="Jarvis D.E."/>
            <person name="Ho Y.S."/>
            <person name="Lightfoot D.J."/>
            <person name="Schmoeckel S.M."/>
            <person name="Li B."/>
            <person name="Borm T.J.A."/>
            <person name="Ohyanagi H."/>
            <person name="Mineta K."/>
            <person name="Michell C.T."/>
            <person name="Saber N."/>
            <person name="Kharbatia N.M."/>
            <person name="Rupper R.R."/>
            <person name="Sharp A.R."/>
            <person name="Dally N."/>
            <person name="Boughton B.A."/>
            <person name="Woo Y.H."/>
            <person name="Gao G."/>
            <person name="Schijlen E.G.W.M."/>
            <person name="Guo X."/>
            <person name="Momin A.A."/>
            <person name="Negrao S."/>
            <person name="Al-Babili S."/>
            <person name="Gehring C."/>
            <person name="Roessner U."/>
            <person name="Jung C."/>
            <person name="Murphy K."/>
            <person name="Arold S.T."/>
            <person name="Gojobori T."/>
            <person name="van der Linden C.G."/>
            <person name="van Loo E.N."/>
            <person name="Jellen E.N."/>
            <person name="Maughan P.J."/>
            <person name="Tester M."/>
        </authorList>
    </citation>
    <scope>NUCLEOTIDE SEQUENCE [LARGE SCALE GENOMIC DNA]</scope>
    <source>
        <strain evidence="1">cv. PI 614886</strain>
    </source>
</reference>
<reference evidence="1" key="2">
    <citation type="submission" date="2021-03" db="UniProtKB">
        <authorList>
            <consortium name="EnsemblPlants"/>
        </authorList>
    </citation>
    <scope>IDENTIFICATION</scope>
</reference>
<sequence length="170" mass="19078">MGLMKSHARHMTGQRRVFEVKLENPVTGLLSVDYEDAFETPSEVLIQGWTIDTKYYSADVALSSLTALKKWVSHTDIQKSDILLCVGNKVDLVPGHPAHAEYKRHLQRLNDPFASSDVDSLEYGVFESEGSSLLGNEEPSCDIKRSCLEWCMECNIEYVEACASNAEFDK</sequence>
<dbReference type="EnsemblPlants" id="AUR62035574-RA">
    <property type="protein sequence ID" value="AUR62035574-RA:cds"/>
    <property type="gene ID" value="AUR62035574"/>
</dbReference>
<dbReference type="Gramene" id="AUR62035574-RA">
    <property type="protein sequence ID" value="AUR62035574-RA:cds"/>
    <property type="gene ID" value="AUR62035574"/>
</dbReference>
<dbReference type="OMA" id="DILAYGW"/>
<dbReference type="PANTHER" id="PTHR14659:SF1">
    <property type="entry name" value="ALPHA- AND GAMMA-ADAPTIN-BINDING PROTEIN P34"/>
    <property type="match status" value="1"/>
</dbReference>
<dbReference type="PANTHER" id="PTHR14659">
    <property type="entry name" value="ALPHA- AND GAMMA-ADAPTIN-BINDING PROTEIN P34"/>
    <property type="match status" value="1"/>
</dbReference>
<protein>
    <submittedName>
        <fullName evidence="1">Uncharacterized protein</fullName>
    </submittedName>
</protein>
<proteinExistence type="predicted"/>
<evidence type="ECO:0000313" key="1">
    <source>
        <dbReference type="EnsemblPlants" id="AUR62035574-RA:cds"/>
    </source>
</evidence>
<dbReference type="AlphaFoldDB" id="A0A803MUR2"/>
<accession>A0A803MUR2</accession>
<name>A0A803MUR2_CHEQI</name>
<organism evidence="1 2">
    <name type="scientific">Chenopodium quinoa</name>
    <name type="common">Quinoa</name>
    <dbReference type="NCBI Taxonomy" id="63459"/>
    <lineage>
        <taxon>Eukaryota</taxon>
        <taxon>Viridiplantae</taxon>
        <taxon>Streptophyta</taxon>
        <taxon>Embryophyta</taxon>
        <taxon>Tracheophyta</taxon>
        <taxon>Spermatophyta</taxon>
        <taxon>Magnoliopsida</taxon>
        <taxon>eudicotyledons</taxon>
        <taxon>Gunneridae</taxon>
        <taxon>Pentapetalae</taxon>
        <taxon>Caryophyllales</taxon>
        <taxon>Chenopodiaceae</taxon>
        <taxon>Chenopodioideae</taxon>
        <taxon>Atripliceae</taxon>
        <taxon>Chenopodium</taxon>
    </lineage>
</organism>
<dbReference type="InterPro" id="IPR019341">
    <property type="entry name" value="Alpha/Gamma-adaptin-bd_p34"/>
</dbReference>
<evidence type="ECO:0000313" key="2">
    <source>
        <dbReference type="Proteomes" id="UP000596660"/>
    </source>
</evidence>